<dbReference type="OrthoDB" id="2417260at2759"/>
<dbReference type="SUPFAM" id="SSF52540">
    <property type="entry name" value="P-loop containing nucleoside triphosphate hydrolases"/>
    <property type="match status" value="1"/>
</dbReference>
<dbReference type="HOGENOM" id="CLU_1496953_0_0_1"/>
<dbReference type="KEGG" id="pgr:PGTG_13713"/>
<dbReference type="VEuPathDB" id="FungiDB:PGTG_13713"/>
<dbReference type="EMBL" id="DS178306">
    <property type="protein sequence ID" value="EFP87485.2"/>
    <property type="molecule type" value="Genomic_DNA"/>
</dbReference>
<evidence type="ECO:0000313" key="1">
    <source>
        <dbReference type="EMBL" id="EFP87485.2"/>
    </source>
</evidence>
<dbReference type="InterPro" id="IPR027417">
    <property type="entry name" value="P-loop_NTPase"/>
</dbReference>
<protein>
    <submittedName>
        <fullName evidence="1">Uncharacterized protein</fullName>
    </submittedName>
</protein>
<dbReference type="PANTHER" id="PTHR37096">
    <property type="entry name" value="YALI0E33429P"/>
    <property type="match status" value="1"/>
</dbReference>
<dbReference type="RefSeq" id="XP_003331904.2">
    <property type="nucleotide sequence ID" value="XM_003331856.2"/>
</dbReference>
<organism evidence="1 2">
    <name type="scientific">Puccinia graminis f. sp. tritici (strain CRL 75-36-700-3 / race SCCL)</name>
    <name type="common">Black stem rust fungus</name>
    <dbReference type="NCBI Taxonomy" id="418459"/>
    <lineage>
        <taxon>Eukaryota</taxon>
        <taxon>Fungi</taxon>
        <taxon>Dikarya</taxon>
        <taxon>Basidiomycota</taxon>
        <taxon>Pucciniomycotina</taxon>
        <taxon>Pucciniomycetes</taxon>
        <taxon>Pucciniales</taxon>
        <taxon>Pucciniaceae</taxon>
        <taxon>Puccinia</taxon>
    </lineage>
</organism>
<keyword evidence="2" id="KW-1185">Reference proteome</keyword>
<reference key="1">
    <citation type="submission" date="2007-01" db="EMBL/GenBank/DDBJ databases">
        <title>The Genome Sequence of Puccinia graminis f. sp. tritici Strain CRL 75-36-700-3.</title>
        <authorList>
            <consortium name="The Broad Institute Genome Sequencing Platform"/>
            <person name="Birren B."/>
            <person name="Lander E."/>
            <person name="Galagan J."/>
            <person name="Nusbaum C."/>
            <person name="Devon K."/>
            <person name="Cuomo C."/>
            <person name="Jaffe D."/>
            <person name="Butler J."/>
            <person name="Alvarez P."/>
            <person name="Gnerre S."/>
            <person name="Grabherr M."/>
            <person name="Mauceli E."/>
            <person name="Brockman W."/>
            <person name="Young S."/>
            <person name="LaButti K."/>
            <person name="Sykes S."/>
            <person name="DeCaprio D."/>
            <person name="Crawford M."/>
            <person name="Koehrsen M."/>
            <person name="Engels R."/>
            <person name="Montgomery P."/>
            <person name="Pearson M."/>
            <person name="Howarth C."/>
            <person name="Larson L."/>
            <person name="White J."/>
            <person name="Zeng Q."/>
            <person name="Kodira C."/>
            <person name="Yandava C."/>
            <person name="Alvarado L."/>
            <person name="O'Leary S."/>
            <person name="Szabo L."/>
            <person name="Dean R."/>
            <person name="Schein J."/>
        </authorList>
    </citation>
    <scope>NUCLEOTIDE SEQUENCE</scope>
    <source>
        <strain>CRL 75-36-700-3</strain>
    </source>
</reference>
<reference evidence="2" key="2">
    <citation type="journal article" date="2011" name="Proc. Natl. Acad. Sci. U.S.A.">
        <title>Obligate biotrophy features unraveled by the genomic analysis of rust fungi.</title>
        <authorList>
            <person name="Duplessis S."/>
            <person name="Cuomo C.A."/>
            <person name="Lin Y.-C."/>
            <person name="Aerts A."/>
            <person name="Tisserant E."/>
            <person name="Veneault-Fourrey C."/>
            <person name="Joly D.L."/>
            <person name="Hacquard S."/>
            <person name="Amselem J."/>
            <person name="Cantarel B.L."/>
            <person name="Chiu R."/>
            <person name="Coutinho P.M."/>
            <person name="Feau N."/>
            <person name="Field M."/>
            <person name="Frey P."/>
            <person name="Gelhaye E."/>
            <person name="Goldberg J."/>
            <person name="Grabherr M.G."/>
            <person name="Kodira C.D."/>
            <person name="Kohler A."/>
            <person name="Kuees U."/>
            <person name="Lindquist E.A."/>
            <person name="Lucas S.M."/>
            <person name="Mago R."/>
            <person name="Mauceli E."/>
            <person name="Morin E."/>
            <person name="Murat C."/>
            <person name="Pangilinan J.L."/>
            <person name="Park R."/>
            <person name="Pearson M."/>
            <person name="Quesneville H."/>
            <person name="Rouhier N."/>
            <person name="Sakthikumar S."/>
            <person name="Salamov A.A."/>
            <person name="Schmutz J."/>
            <person name="Selles B."/>
            <person name="Shapiro H."/>
            <person name="Tanguay P."/>
            <person name="Tuskan G.A."/>
            <person name="Henrissat B."/>
            <person name="Van de Peer Y."/>
            <person name="Rouze P."/>
            <person name="Ellis J.G."/>
            <person name="Dodds P.N."/>
            <person name="Schein J.E."/>
            <person name="Zhong S."/>
            <person name="Hamelin R.C."/>
            <person name="Grigoriev I.V."/>
            <person name="Szabo L.J."/>
            <person name="Martin F."/>
        </authorList>
    </citation>
    <scope>NUCLEOTIDE SEQUENCE [LARGE SCALE GENOMIC DNA]</scope>
    <source>
        <strain evidence="2">CRL 75-36-700-3 / race SCCL</strain>
    </source>
</reference>
<dbReference type="Proteomes" id="UP000008783">
    <property type="component" value="Unassembled WGS sequence"/>
</dbReference>
<gene>
    <name evidence="1" type="ORF">PGTG_13713</name>
</gene>
<name>E3KSV5_PUCGT</name>
<sequence length="180" mass="19624">MPSLTRQTCRLNSHYGGIGEGVFQQRPAGLSKISTRTFYSNDAVVPFFNRTRETKQLAGRVNRKPVLTVLLGPPSTGKTAPVRYVTTQLRVDGSPQFHPLTIDLRSVDTSEEGAFLEAFLDNLNGAGAWAWPTVWNDMISTTTHSSGSLRASLTVWGWIGSPLAAWSQMSRGVTGLSQLS</sequence>
<dbReference type="Gene3D" id="3.40.50.300">
    <property type="entry name" value="P-loop containing nucleotide triphosphate hydrolases"/>
    <property type="match status" value="1"/>
</dbReference>
<evidence type="ECO:0000313" key="2">
    <source>
        <dbReference type="Proteomes" id="UP000008783"/>
    </source>
</evidence>
<dbReference type="InParanoid" id="E3KSV5"/>
<dbReference type="AlphaFoldDB" id="E3KSV5"/>
<accession>E3KSV5</accession>
<dbReference type="GeneID" id="10538383"/>
<dbReference type="STRING" id="418459.E3KSV5"/>
<dbReference type="InterPro" id="IPR051667">
    <property type="entry name" value="Archaeal_ATPase_domain"/>
</dbReference>
<proteinExistence type="predicted"/>
<dbReference type="PANTHER" id="PTHR37096:SF1">
    <property type="entry name" value="AAA+ ATPASE DOMAIN-CONTAINING PROTEIN"/>
    <property type="match status" value="1"/>
</dbReference>